<keyword evidence="1" id="KW-0812">Transmembrane</keyword>
<dbReference type="EMBL" id="CP020925">
    <property type="protein sequence ID" value="ATP21348.1"/>
    <property type="molecule type" value="Genomic_DNA"/>
</dbReference>
<dbReference type="AlphaFoldDB" id="A0A0J9CTY3"/>
<evidence type="ECO:0000313" key="3">
    <source>
        <dbReference type="Proteomes" id="UP000037029"/>
    </source>
</evidence>
<proteinExistence type="predicted"/>
<keyword evidence="1" id="KW-1133">Transmembrane helix</keyword>
<feature type="transmembrane region" description="Helical" evidence="1">
    <location>
        <begin position="45"/>
        <end position="63"/>
    </location>
</feature>
<evidence type="ECO:0000256" key="1">
    <source>
        <dbReference type="SAM" id="Phobius"/>
    </source>
</evidence>
<reference evidence="2 3" key="1">
    <citation type="submission" date="2017-04" db="EMBL/GenBank/DDBJ databases">
        <title>Characterization, genome and methylation analysis of a phthalic acid esters degrading strain Sphingobium yanoikuyae SHJ.</title>
        <authorList>
            <person name="Feng L."/>
        </authorList>
    </citation>
    <scope>NUCLEOTIDE SEQUENCE [LARGE SCALE GENOMIC DNA]</scope>
    <source>
        <strain evidence="2 3">SHJ</strain>
    </source>
</reference>
<sequence length="64" mass="6884">MQFSPLMHFVEAPPSPLPHLAILADAEELQRSDDNISSRSSTGQHVAMGGAILLTALLFARGLR</sequence>
<accession>A0A0J9CTY3</accession>
<name>A0A0J9CTY3_SPHYA</name>
<organism evidence="2 3">
    <name type="scientific">Sphingobium yanoikuyae</name>
    <name type="common">Sphingomonas yanoikuyae</name>
    <dbReference type="NCBI Taxonomy" id="13690"/>
    <lineage>
        <taxon>Bacteria</taxon>
        <taxon>Pseudomonadati</taxon>
        <taxon>Pseudomonadota</taxon>
        <taxon>Alphaproteobacteria</taxon>
        <taxon>Sphingomonadales</taxon>
        <taxon>Sphingomonadaceae</taxon>
        <taxon>Sphingobium</taxon>
    </lineage>
</organism>
<protein>
    <submittedName>
        <fullName evidence="2">Uncharacterized protein</fullName>
    </submittedName>
</protein>
<keyword evidence="1" id="KW-0472">Membrane</keyword>
<evidence type="ECO:0000313" key="2">
    <source>
        <dbReference type="EMBL" id="ATP21348.1"/>
    </source>
</evidence>
<gene>
    <name evidence="2" type="ORF">BV87_02015</name>
</gene>
<dbReference type="Proteomes" id="UP000037029">
    <property type="component" value="Chromosome"/>
</dbReference>